<comment type="caution">
    <text evidence="4">The sequence shown here is derived from an EMBL/GenBank/DDBJ whole genome shotgun (WGS) entry which is preliminary data.</text>
</comment>
<dbReference type="Pfam" id="PF00754">
    <property type="entry name" value="F5_F8_type_C"/>
    <property type="match status" value="1"/>
</dbReference>
<evidence type="ECO:0000256" key="1">
    <source>
        <dbReference type="SAM" id="Phobius"/>
    </source>
</evidence>
<gene>
    <name evidence="4" type="ORF">MNOR_LOCUS25000</name>
</gene>
<evidence type="ECO:0000313" key="4">
    <source>
        <dbReference type="EMBL" id="CAL4125207.1"/>
    </source>
</evidence>
<keyword evidence="1" id="KW-0812">Transmembrane</keyword>
<feature type="domain" description="F5/8 type C" evidence="3">
    <location>
        <begin position="159"/>
        <end position="252"/>
    </location>
</feature>
<dbReference type="Gene3D" id="2.60.120.260">
    <property type="entry name" value="Galactose-binding domain-like"/>
    <property type="match status" value="1"/>
</dbReference>
<dbReference type="SUPFAM" id="SSF49785">
    <property type="entry name" value="Galactose-binding domain-like"/>
    <property type="match status" value="1"/>
</dbReference>
<evidence type="ECO:0000259" key="3">
    <source>
        <dbReference type="Pfam" id="PF00754"/>
    </source>
</evidence>
<dbReference type="EMBL" id="CAXKWB010023394">
    <property type="protein sequence ID" value="CAL4125207.1"/>
    <property type="molecule type" value="Genomic_DNA"/>
</dbReference>
<keyword evidence="5" id="KW-1185">Reference proteome</keyword>
<sequence length="524" mass="59158">MSLGVRNIQMCKMILVFVLVFLVETKAASSDKTTTFIPANRSYNWSPRDPGDTLWFTTNATGVRLTLTYMKANRHYEQFSPSYYDITDTNVWHRIIYKAEPGKYLTICPKHNFEKVQKEKVDPEIGFVHSTGFVQWSKSIPDLTKPIKVNSTGIQLEGPETVWKPTGLSNHYNNWSTTVDLKEIYLITKISFKLQGDNTADVKSFKLEVSKEVGSMKEVFNENVVTTGVSESQSFSLPEGSSGRYCKFTVIQTVSRQVPIIEDLSYYGFTECSTIKNEEVTSSTIEVSTSVYSSTPQSTLECHKNSTVECHTPPGKNEVCTKKHIETCSDTLICENTTISVCKSSSNNVEKVCENSTETKCKTSTKDYFDENGCGLLNIASSDHSLVGSDHSSSALYTSIVFNILLVLVMIVLGYLLYAQTGCICNNYHNYRKARFEPPAHPPTPPPIRNPVLERLARNDLDNPASRQSEHIYDSPHEYRDLFVMKHPEEITIRENPSSRRESKHDSVNSFYAALNQNIQDNNY</sequence>
<dbReference type="InterPro" id="IPR000421">
    <property type="entry name" value="FA58C"/>
</dbReference>
<feature type="chain" id="PRO_5043606976" description="F5/8 type C domain-containing protein" evidence="2">
    <location>
        <begin position="31"/>
        <end position="524"/>
    </location>
</feature>
<keyword evidence="1" id="KW-1133">Transmembrane helix</keyword>
<dbReference type="InterPro" id="IPR008979">
    <property type="entry name" value="Galactose-bd-like_sf"/>
</dbReference>
<organism evidence="4 5">
    <name type="scientific">Meganyctiphanes norvegica</name>
    <name type="common">Northern krill</name>
    <name type="synonym">Thysanopoda norvegica</name>
    <dbReference type="NCBI Taxonomy" id="48144"/>
    <lineage>
        <taxon>Eukaryota</taxon>
        <taxon>Metazoa</taxon>
        <taxon>Ecdysozoa</taxon>
        <taxon>Arthropoda</taxon>
        <taxon>Crustacea</taxon>
        <taxon>Multicrustacea</taxon>
        <taxon>Malacostraca</taxon>
        <taxon>Eumalacostraca</taxon>
        <taxon>Eucarida</taxon>
        <taxon>Euphausiacea</taxon>
        <taxon>Euphausiidae</taxon>
        <taxon>Meganyctiphanes</taxon>
    </lineage>
</organism>
<dbReference type="AlphaFoldDB" id="A0AAV2RLR1"/>
<accession>A0AAV2RLR1</accession>
<keyword evidence="2" id="KW-0732">Signal</keyword>
<keyword evidence="1" id="KW-0472">Membrane</keyword>
<evidence type="ECO:0000256" key="2">
    <source>
        <dbReference type="SAM" id="SignalP"/>
    </source>
</evidence>
<dbReference type="Proteomes" id="UP001497623">
    <property type="component" value="Unassembled WGS sequence"/>
</dbReference>
<name>A0AAV2RLR1_MEGNR</name>
<reference evidence="4 5" key="1">
    <citation type="submission" date="2024-05" db="EMBL/GenBank/DDBJ databases">
        <authorList>
            <person name="Wallberg A."/>
        </authorList>
    </citation>
    <scope>NUCLEOTIDE SEQUENCE [LARGE SCALE GENOMIC DNA]</scope>
</reference>
<feature type="signal peptide" evidence="2">
    <location>
        <begin position="1"/>
        <end position="30"/>
    </location>
</feature>
<proteinExistence type="predicted"/>
<evidence type="ECO:0000313" key="5">
    <source>
        <dbReference type="Proteomes" id="UP001497623"/>
    </source>
</evidence>
<protein>
    <recommendedName>
        <fullName evidence="3">F5/8 type C domain-containing protein</fullName>
    </recommendedName>
</protein>
<feature type="transmembrane region" description="Helical" evidence="1">
    <location>
        <begin position="395"/>
        <end position="418"/>
    </location>
</feature>